<comment type="subcellular location">
    <subcellularLocation>
        <location evidence="1">Cytoplasm</location>
    </subcellularLocation>
</comment>
<dbReference type="FunCoup" id="A0A0C2X2S3">
    <property type="interactions" value="11"/>
</dbReference>
<feature type="compositionally biased region" description="Polar residues" evidence="4">
    <location>
        <begin position="56"/>
        <end position="76"/>
    </location>
</feature>
<dbReference type="Proteomes" id="UP000054549">
    <property type="component" value="Unassembled WGS sequence"/>
</dbReference>
<evidence type="ECO:0000256" key="1">
    <source>
        <dbReference type="ARBA" id="ARBA00004496"/>
    </source>
</evidence>
<feature type="region of interest" description="Disordered" evidence="4">
    <location>
        <begin position="107"/>
        <end position="158"/>
    </location>
</feature>
<protein>
    <recommendedName>
        <fullName evidence="5">Centrosomin N-terminal motif 1 domain-containing protein</fullName>
    </recommendedName>
</protein>
<dbReference type="PANTHER" id="PTHR18937">
    <property type="entry name" value="STRUCTURAL MAINTENANCE OF CHROMOSOMES SMC FAMILY MEMBER"/>
    <property type="match status" value="1"/>
</dbReference>
<keyword evidence="7" id="KW-1185">Reference proteome</keyword>
<evidence type="ECO:0000313" key="7">
    <source>
        <dbReference type="Proteomes" id="UP000054549"/>
    </source>
</evidence>
<keyword evidence="3" id="KW-0175">Coiled coil</keyword>
<dbReference type="HOGENOM" id="CLU_010459_1_0_1"/>
<dbReference type="Gene3D" id="1.10.287.1490">
    <property type="match status" value="2"/>
</dbReference>
<dbReference type="GO" id="GO:0005815">
    <property type="term" value="C:microtubule organizing center"/>
    <property type="evidence" value="ECO:0007669"/>
    <property type="project" value="InterPro"/>
</dbReference>
<reference evidence="6 7" key="1">
    <citation type="submission" date="2014-04" db="EMBL/GenBank/DDBJ databases">
        <title>Evolutionary Origins and Diversification of the Mycorrhizal Mutualists.</title>
        <authorList>
            <consortium name="DOE Joint Genome Institute"/>
            <consortium name="Mycorrhizal Genomics Consortium"/>
            <person name="Kohler A."/>
            <person name="Kuo A."/>
            <person name="Nagy L.G."/>
            <person name="Floudas D."/>
            <person name="Copeland A."/>
            <person name="Barry K.W."/>
            <person name="Cichocki N."/>
            <person name="Veneault-Fourrey C."/>
            <person name="LaButti K."/>
            <person name="Lindquist E.A."/>
            <person name="Lipzen A."/>
            <person name="Lundell T."/>
            <person name="Morin E."/>
            <person name="Murat C."/>
            <person name="Riley R."/>
            <person name="Ohm R."/>
            <person name="Sun H."/>
            <person name="Tunlid A."/>
            <person name="Henrissat B."/>
            <person name="Grigoriev I.V."/>
            <person name="Hibbett D.S."/>
            <person name="Martin F."/>
        </authorList>
    </citation>
    <scope>NUCLEOTIDE SEQUENCE [LARGE SCALE GENOMIC DNA]</scope>
    <source>
        <strain evidence="6 7">Koide BX008</strain>
    </source>
</reference>
<evidence type="ECO:0000256" key="3">
    <source>
        <dbReference type="SAM" id="Coils"/>
    </source>
</evidence>
<feature type="region of interest" description="Disordered" evidence="4">
    <location>
        <begin position="326"/>
        <end position="345"/>
    </location>
</feature>
<dbReference type="SUPFAM" id="SSF57997">
    <property type="entry name" value="Tropomyosin"/>
    <property type="match status" value="1"/>
</dbReference>
<organism evidence="6 7">
    <name type="scientific">Amanita muscaria (strain Koide BX008)</name>
    <dbReference type="NCBI Taxonomy" id="946122"/>
    <lineage>
        <taxon>Eukaryota</taxon>
        <taxon>Fungi</taxon>
        <taxon>Dikarya</taxon>
        <taxon>Basidiomycota</taxon>
        <taxon>Agaricomycotina</taxon>
        <taxon>Agaricomycetes</taxon>
        <taxon>Agaricomycetidae</taxon>
        <taxon>Agaricales</taxon>
        <taxon>Pluteineae</taxon>
        <taxon>Amanitaceae</taxon>
        <taxon>Amanita</taxon>
    </lineage>
</organism>
<feature type="coiled-coil region" evidence="3">
    <location>
        <begin position="936"/>
        <end position="1076"/>
    </location>
</feature>
<gene>
    <name evidence="6" type="ORF">M378DRAFT_184898</name>
</gene>
<dbReference type="EMBL" id="KN818228">
    <property type="protein sequence ID" value="KIL68442.1"/>
    <property type="molecule type" value="Genomic_DNA"/>
</dbReference>
<dbReference type="GO" id="GO:0005737">
    <property type="term" value="C:cytoplasm"/>
    <property type="evidence" value="ECO:0007669"/>
    <property type="project" value="UniProtKB-SubCell"/>
</dbReference>
<proteinExistence type="predicted"/>
<dbReference type="STRING" id="946122.A0A0C2X2S3"/>
<feature type="region of interest" description="Disordered" evidence="4">
    <location>
        <begin position="38"/>
        <end position="76"/>
    </location>
</feature>
<keyword evidence="2" id="KW-0963">Cytoplasm</keyword>
<feature type="domain" description="Centrosomin N-terminal motif 1" evidence="5">
    <location>
        <begin position="163"/>
        <end position="236"/>
    </location>
</feature>
<feature type="coiled-coil region" evidence="3">
    <location>
        <begin position="781"/>
        <end position="815"/>
    </location>
</feature>
<dbReference type="InterPro" id="IPR012943">
    <property type="entry name" value="Cnn_1N"/>
</dbReference>
<feature type="region of interest" description="Disordered" evidence="4">
    <location>
        <begin position="237"/>
        <end position="260"/>
    </location>
</feature>
<evidence type="ECO:0000256" key="4">
    <source>
        <dbReference type="SAM" id="MobiDB-lite"/>
    </source>
</evidence>
<dbReference type="OrthoDB" id="10255000at2759"/>
<feature type="region of interest" description="Disordered" evidence="4">
    <location>
        <begin position="1"/>
        <end position="21"/>
    </location>
</feature>
<evidence type="ECO:0000259" key="5">
    <source>
        <dbReference type="Pfam" id="PF07989"/>
    </source>
</evidence>
<evidence type="ECO:0000313" key="6">
    <source>
        <dbReference type="EMBL" id="KIL68442.1"/>
    </source>
</evidence>
<sequence length="1089" mass="123874">MSSALATHVAANSSSLTNQTHPDISLSLGINSTFSTPSRALPSSGIGSVGAPSPASRATNSTNPSSAPLSTPSPISISASGAVPLRKRGEEGITPLSARLSNLLIGTRDKDEGEEQDGAEIDVLGTPGEKKWGDTAVRGNRGAGSGNGPRPSAASGNKGVTLTLRDQEKHIDNLKKENFAIKLRVHFLEERLAQLAPDQIDAALKQNISLKIEVQQRGMEMKKLKKLVLELERELERLQQGGTASSSSRERELEEKLEERERELRELRETVREQRRRQSGQFDQGHHIELLRDAEARNEELEEQLENARGLLEENMEEIERLKDMLENTAPETREPGGADGRDREGLRRRLEDLAAENDNLRARLEEHAALLAQKEEEKDDLIDEIDALRLGIEDYQRKRETDMAERSQSRVAFLEEREEREAVEEDLNSLKDRLAAVMIELQQKEDELELRGKEVQELVKEHRRMVQVVEDEWRGEVEEARGQVEELRDVLAEREAESRELRMNISELEANTNELHAKYEAALAQLESEIDQKEIEVDGLNETIQTLGQQIYHLEDENDRIKEESERLRNDEAAEREHLETSCFALKDKITTLKSQLQQVKEAYEAASREIDESRAKQEELAQHIEELVRSLESERKSRENAEVALASAQRGHEVELRRERRAVEAKESALKNAIADHERAQSLLSQREGDLAAVQNVLKSLEQESKKLGESHTTVRFSLQLEAEKLTRDLERANEDLARARKELEERETKFREREGMIDKLHAENRDLASQLAGQTQARLNLSEKLDAVQTTLKGAENEVAIAKARCHELEGRFVKDQRELLTSETQYRDQLTERNTLLLTIYQYMDKILGVDKTPKKGSQAETKPFTNFSVFHDNLITRLKALSQIQLDFDKRAKEAEGRFTDRLTEMRKQLDQRWKQLDKFEASVKTYAETKAQWRRKLSAKEGELDAVKAANIELTAQIANSKRPVTSDSMELRSLAARATNAERRLNNAQNQLSLTEEKITTMNKRSVDTDSKWEARVKEYETRLKAAEEKVKRERQGGKERIGDLENDIKALQRQLEVAKKRNHQLGDVLESNRIVSGSPER</sequence>
<name>A0A0C2X2S3_AMAMK</name>
<accession>A0A0C2X2S3</accession>
<dbReference type="InParanoid" id="A0A0C2X2S3"/>
<feature type="compositionally biased region" description="Basic and acidic residues" evidence="4">
    <location>
        <begin position="248"/>
        <end position="260"/>
    </location>
</feature>
<dbReference type="Pfam" id="PF07989">
    <property type="entry name" value="Cnn_1N"/>
    <property type="match status" value="1"/>
</dbReference>
<dbReference type="AlphaFoldDB" id="A0A0C2X2S3"/>
<evidence type="ECO:0000256" key="2">
    <source>
        <dbReference type="ARBA" id="ARBA00022490"/>
    </source>
</evidence>